<dbReference type="InterPro" id="IPR038734">
    <property type="entry name" value="YhaN_AAA"/>
</dbReference>
<gene>
    <name evidence="4" type="ORF">Pan44_02860</name>
</gene>
<dbReference type="Pfam" id="PF13514">
    <property type="entry name" value="AAA_27"/>
    <property type="match status" value="1"/>
</dbReference>
<dbReference type="SUPFAM" id="SSF52540">
    <property type="entry name" value="P-loop containing nucleoside triphosphate hydrolases"/>
    <property type="match status" value="1"/>
</dbReference>
<dbReference type="OrthoDB" id="9764467at2"/>
<protein>
    <recommendedName>
        <fullName evidence="3">YhaN AAA domain-containing protein</fullName>
    </recommendedName>
</protein>
<dbReference type="AlphaFoldDB" id="A0A517S835"/>
<dbReference type="KEGG" id="ccos:Pan44_02860"/>
<keyword evidence="1" id="KW-0175">Coiled coil</keyword>
<feature type="coiled-coil region" evidence="1">
    <location>
        <begin position="850"/>
        <end position="914"/>
    </location>
</feature>
<dbReference type="EMBL" id="CP036271">
    <property type="protein sequence ID" value="QDT52277.1"/>
    <property type="molecule type" value="Genomic_DNA"/>
</dbReference>
<keyword evidence="2" id="KW-0472">Membrane</keyword>
<accession>A0A517S835</accession>
<evidence type="ECO:0000259" key="3">
    <source>
        <dbReference type="Pfam" id="PF13514"/>
    </source>
</evidence>
<keyword evidence="5" id="KW-1185">Reference proteome</keyword>
<keyword evidence="2" id="KW-1133">Transmembrane helix</keyword>
<dbReference type="PANTHER" id="PTHR41259:SF1">
    <property type="entry name" value="DOUBLE-STRAND BREAK REPAIR RAD50 ATPASE, PUTATIVE-RELATED"/>
    <property type="match status" value="1"/>
</dbReference>
<feature type="coiled-coil region" evidence="1">
    <location>
        <begin position="269"/>
        <end position="350"/>
    </location>
</feature>
<dbReference type="PANTHER" id="PTHR41259">
    <property type="entry name" value="DOUBLE-STRAND BREAK REPAIR RAD50 ATPASE, PUTATIVE-RELATED"/>
    <property type="match status" value="1"/>
</dbReference>
<evidence type="ECO:0000256" key="1">
    <source>
        <dbReference type="SAM" id="Coils"/>
    </source>
</evidence>
<feature type="transmembrane region" description="Helical" evidence="2">
    <location>
        <begin position="477"/>
        <end position="501"/>
    </location>
</feature>
<sequence length="1057" mass="120081">MRIQELQIDRFGVWRGLNLPLTTSNVTVFYGPNEAGKSTLRRFIRGVLYGFQPQDERTPGPNPSKVSCRGILRLEHEGREFEVMRESQAGSRGRLSVEGDTDPARSQALLSRVLGSAGEGLFENVFAIGLNELQELATLDGADVARHIYGLSLGLDGEKILTTQLTIEHDRKRLFSDDRLTGVIVDLAKQLDGVDSQIGKTVDVSQKYVDLLSQREKLEAEVGKTKRRQHDVQQNLRGWQFLERVWGPWNKERTLRAEYNALPSLVGVSEQALDELDKLDREIDSQDTRRRKLIEEARRLYEQAEALQLEPQFEEHVCTIRKLVEQQDHVRSTERTLPEKRARLEALRKECEERVPGGAVGLMNNPADRLELGSSMTHLLLDRSRRYRGTVTSRGRLLKRYKKAAAALARKQAAFEEEMRQFGGLTVAQAKSNATRRLDELENLMRLRSRQAALADAHAAASEYLSTATRRRELPPFFYLCLWFFGVAGAILFLGGLYGAIFGLLRDGVGPNVWLIGLCYAFLGTCSAGVTWTMKEYFEPQQMDFGGLKQRHRDLESELNQVNRSMEKILQSESTRPGVTLDIANRPDPNAEISETDVMTAIRRRLVDLDALENREGALDATRRRLSLWRQAIQHKQKEVSTARRDWCDLLRKLGLNETIKISEAFQSWEKIAESRSVFSDWQQAQKEHERDRQTVDSFRKTVEDLSKDLNPGKPVGDMYLLVAEWDRRLRNLEERRRERAALKVASKQKRRDAEQFDGPLTDLRGRREALLVRCHCTNRDELVAKIKLLKRAAELATLLSMAKGELETVSRAEPELALVEDDLLAYDQARNKRSIEAATDEITQLDRSLQQTYEVLGRVKAELRDLENDRRASSLRYDRAQIQADLHSAIAQLVTGDAAARALERQRKTLENEGQTGTLKLASGYLSQLTCGKYRRIWAPIGEKHLVVDDEQGQSLRVEHLSSGTREQVFLAARLAMSREFADRGAGLPLVLDDVTVNFDQVRTEAAVKTLLDIADRGQQVLLFTCHQHVANLFQQQGIEPVWLPANSASEFRYAS</sequence>
<dbReference type="RefSeq" id="WP_145026545.1">
    <property type="nucleotide sequence ID" value="NZ_CP036271.1"/>
</dbReference>
<name>A0A517S835_9PLAN</name>
<feature type="transmembrane region" description="Helical" evidence="2">
    <location>
        <begin position="513"/>
        <end position="534"/>
    </location>
</feature>
<evidence type="ECO:0000313" key="5">
    <source>
        <dbReference type="Proteomes" id="UP000315700"/>
    </source>
</evidence>
<reference evidence="4 5" key="1">
    <citation type="submission" date="2019-02" db="EMBL/GenBank/DDBJ databases">
        <title>Deep-cultivation of Planctomycetes and their phenomic and genomic characterization uncovers novel biology.</title>
        <authorList>
            <person name="Wiegand S."/>
            <person name="Jogler M."/>
            <person name="Boedeker C."/>
            <person name="Pinto D."/>
            <person name="Vollmers J."/>
            <person name="Rivas-Marin E."/>
            <person name="Kohn T."/>
            <person name="Peeters S.H."/>
            <person name="Heuer A."/>
            <person name="Rast P."/>
            <person name="Oberbeckmann S."/>
            <person name="Bunk B."/>
            <person name="Jeske O."/>
            <person name="Meyerdierks A."/>
            <person name="Storesund J.E."/>
            <person name="Kallscheuer N."/>
            <person name="Luecker S."/>
            <person name="Lage O.M."/>
            <person name="Pohl T."/>
            <person name="Merkel B.J."/>
            <person name="Hornburger P."/>
            <person name="Mueller R.-W."/>
            <person name="Bruemmer F."/>
            <person name="Labrenz M."/>
            <person name="Spormann A.M."/>
            <person name="Op den Camp H."/>
            <person name="Overmann J."/>
            <person name="Amann R."/>
            <person name="Jetten M.S.M."/>
            <person name="Mascher T."/>
            <person name="Medema M.H."/>
            <person name="Devos D.P."/>
            <person name="Kaster A.-K."/>
            <person name="Ovreas L."/>
            <person name="Rohde M."/>
            <person name="Galperin M.Y."/>
            <person name="Jogler C."/>
        </authorList>
    </citation>
    <scope>NUCLEOTIDE SEQUENCE [LARGE SCALE GENOMIC DNA]</scope>
    <source>
        <strain evidence="4 5">Pan44</strain>
    </source>
</reference>
<evidence type="ECO:0000313" key="4">
    <source>
        <dbReference type="EMBL" id="QDT52277.1"/>
    </source>
</evidence>
<evidence type="ECO:0000256" key="2">
    <source>
        <dbReference type="SAM" id="Phobius"/>
    </source>
</evidence>
<dbReference type="InParanoid" id="A0A517S835"/>
<keyword evidence="2" id="KW-0812">Transmembrane</keyword>
<dbReference type="Proteomes" id="UP000315700">
    <property type="component" value="Chromosome"/>
</dbReference>
<feature type="domain" description="YhaN AAA" evidence="3">
    <location>
        <begin position="1"/>
        <end position="198"/>
    </location>
</feature>
<dbReference type="Gene3D" id="3.40.50.300">
    <property type="entry name" value="P-loop containing nucleotide triphosphate hydrolases"/>
    <property type="match status" value="2"/>
</dbReference>
<proteinExistence type="predicted"/>
<feature type="coiled-coil region" evidence="1">
    <location>
        <begin position="398"/>
        <end position="451"/>
    </location>
</feature>
<feature type="coiled-coil region" evidence="1">
    <location>
        <begin position="208"/>
        <end position="235"/>
    </location>
</feature>
<dbReference type="InterPro" id="IPR027417">
    <property type="entry name" value="P-loop_NTPase"/>
</dbReference>
<organism evidence="4 5">
    <name type="scientific">Caulifigura coniformis</name>
    <dbReference type="NCBI Taxonomy" id="2527983"/>
    <lineage>
        <taxon>Bacteria</taxon>
        <taxon>Pseudomonadati</taxon>
        <taxon>Planctomycetota</taxon>
        <taxon>Planctomycetia</taxon>
        <taxon>Planctomycetales</taxon>
        <taxon>Planctomycetaceae</taxon>
        <taxon>Caulifigura</taxon>
    </lineage>
</organism>